<comment type="caution">
    <text evidence="2">The sequence shown here is derived from an EMBL/GenBank/DDBJ whole genome shotgun (WGS) entry which is preliminary data.</text>
</comment>
<protein>
    <submittedName>
        <fullName evidence="2">Uncharacterized protein</fullName>
    </submittedName>
</protein>
<evidence type="ECO:0000256" key="1">
    <source>
        <dbReference type="SAM" id="Phobius"/>
    </source>
</evidence>
<dbReference type="EMBL" id="AAMT01000002">
    <property type="protein sequence ID" value="EAQ14322.1"/>
    <property type="molecule type" value="Genomic_DNA"/>
</dbReference>
<organism evidence="2 3">
    <name type="scientific">Maritimibacter alkaliphilus HTCC2654</name>
    <dbReference type="NCBI Taxonomy" id="314271"/>
    <lineage>
        <taxon>Bacteria</taxon>
        <taxon>Pseudomonadati</taxon>
        <taxon>Pseudomonadota</taxon>
        <taxon>Alphaproteobacteria</taxon>
        <taxon>Rhodobacterales</taxon>
        <taxon>Roseobacteraceae</taxon>
        <taxon>Maritimibacter</taxon>
    </lineage>
</organism>
<keyword evidence="1" id="KW-0472">Membrane</keyword>
<name>A3VBI9_9RHOB</name>
<dbReference type="Proteomes" id="UP000002931">
    <property type="component" value="Unassembled WGS sequence"/>
</dbReference>
<keyword evidence="3" id="KW-1185">Reference proteome</keyword>
<dbReference type="STRING" id="314271.RB2654_16671"/>
<reference evidence="2 3" key="1">
    <citation type="journal article" date="2010" name="J. Bacteriol.">
        <title>Genome sequences of Pelagibaca bermudensis HTCC2601T and Maritimibacter alkaliphilus HTCC2654T, the type strains of two marine Roseobacter genera.</title>
        <authorList>
            <person name="Thrash J.C."/>
            <person name="Cho J.C."/>
            <person name="Ferriera S."/>
            <person name="Johnson J."/>
            <person name="Vergin K.L."/>
            <person name="Giovannoni S.J."/>
        </authorList>
    </citation>
    <scope>NUCLEOTIDE SEQUENCE [LARGE SCALE GENOMIC DNA]</scope>
    <source>
        <strain evidence="2 3">HTCC2654</strain>
    </source>
</reference>
<feature type="transmembrane region" description="Helical" evidence="1">
    <location>
        <begin position="27"/>
        <end position="44"/>
    </location>
</feature>
<accession>A3VBI9</accession>
<gene>
    <name evidence="2" type="ORF">RB2654_16671</name>
</gene>
<dbReference type="AlphaFoldDB" id="A3VBI9"/>
<proteinExistence type="predicted"/>
<keyword evidence="1" id="KW-0812">Transmembrane</keyword>
<evidence type="ECO:0000313" key="2">
    <source>
        <dbReference type="EMBL" id="EAQ14322.1"/>
    </source>
</evidence>
<keyword evidence="1" id="KW-1133">Transmembrane helix</keyword>
<evidence type="ECO:0000313" key="3">
    <source>
        <dbReference type="Proteomes" id="UP000002931"/>
    </source>
</evidence>
<sequence>MVIGVIILALAIPSAMGAWIDRRPPRVSALLIVAGGGLIGYAITQKPGGYSLADVPEAFVNVIGHYFF</sequence>
<dbReference type="HOGENOM" id="CLU_196825_1_0_5"/>